<dbReference type="Pfam" id="PF21825">
    <property type="entry name" value="crAss001_48"/>
    <property type="match status" value="1"/>
</dbReference>
<dbReference type="Proteomes" id="UP001211987">
    <property type="component" value="Unassembled WGS sequence"/>
</dbReference>
<sequence length="82" mass="9752">MELKDTIEMMNSKDYKERFIAEYQQTKIRYDKLDAMTVKYEAGTLTFTPKCSLELLKEQKKYMGNYIRCLKIRAEIEGIALK</sequence>
<dbReference type="InterPro" id="IPR054052">
    <property type="entry name" value="Y16Q-like"/>
</dbReference>
<dbReference type="RefSeq" id="WP_270667540.1">
    <property type="nucleotide sequence ID" value="NZ_JAQETN010000016.1"/>
</dbReference>
<name>A0AB35IRZ3_9FIRM</name>
<evidence type="ECO:0000313" key="2">
    <source>
        <dbReference type="Proteomes" id="UP001211987"/>
    </source>
</evidence>
<organism evidence="1 2">
    <name type="scientific">Thomasclavelia ramosa</name>
    <dbReference type="NCBI Taxonomy" id="1547"/>
    <lineage>
        <taxon>Bacteria</taxon>
        <taxon>Bacillati</taxon>
        <taxon>Bacillota</taxon>
        <taxon>Erysipelotrichia</taxon>
        <taxon>Erysipelotrichales</taxon>
        <taxon>Coprobacillaceae</taxon>
        <taxon>Thomasclavelia</taxon>
    </lineage>
</organism>
<evidence type="ECO:0008006" key="3">
    <source>
        <dbReference type="Google" id="ProtNLM"/>
    </source>
</evidence>
<dbReference type="EMBL" id="JAQLKE010000027">
    <property type="protein sequence ID" value="MDB7084952.1"/>
    <property type="molecule type" value="Genomic_DNA"/>
</dbReference>
<comment type="caution">
    <text evidence="1">The sequence shown here is derived from an EMBL/GenBank/DDBJ whole genome shotgun (WGS) entry which is preliminary data.</text>
</comment>
<reference evidence="1" key="1">
    <citation type="submission" date="2023-01" db="EMBL/GenBank/DDBJ databases">
        <title>Human gut microbiome strain richness.</title>
        <authorList>
            <person name="Chen-Liaw A."/>
        </authorList>
    </citation>
    <scope>NUCLEOTIDE SEQUENCE</scope>
    <source>
        <strain evidence="1">1001217st2_G6_1001217B_191108</strain>
    </source>
</reference>
<gene>
    <name evidence="1" type="ORF">PM738_14175</name>
</gene>
<accession>A0AB35IRZ3</accession>
<protein>
    <recommendedName>
        <fullName evidence="3">Phage protein</fullName>
    </recommendedName>
</protein>
<dbReference type="AlphaFoldDB" id="A0AB35IRZ3"/>
<evidence type="ECO:0000313" key="1">
    <source>
        <dbReference type="EMBL" id="MDB7084952.1"/>
    </source>
</evidence>
<proteinExistence type="predicted"/>